<dbReference type="Proteomes" id="UP000002872">
    <property type="component" value="Unassembled WGS sequence"/>
</dbReference>
<sequence length="756" mass="88805">MPNMHRSSSSTRDDISTIYNNIFTDRAEYIKSAERIYTIPCKFDKEWWITNIIKKHQEFINLKQYRLKTLIDKDQNTTRTNESELRQEFNLYFKNIMKSEFIKNCLEFLKNSINMYKKSIESLIDEVLSIKFTNVYSDDDLDDILNIFKRIKYVLHIHEPCYNLCKECNGITMGESIVRTRIFYNEHIKLSNIYMSMHHNKYMSSSVYMAILSILSMTEVVYDFNNVFTISDIEEIFKSQKLSDEKITNIQIISNVKNVRNISITNKTIKTIIVQLYNLIKGISNQVKNFENEEEDILEAEKIDACIKTIATSLNISDYILNPGGKRVFSLEIDVFNCLYGILCEFYKNCKCIIKKEREYVKVLGKNVIVKEGLIKCTIPKTINSFVPQEYEKINTTIELTGRNSTEFLQIYFVDNDEQVLKPVFIPVDKSFNSVKQIKWHISKLYNIYIGHIYRLIYDQSNCTWSFSDKDEDIIVPLDVASNNQNISVFYFINTDLYKKYLDINLLFCVFTHKSYNNKNDHIIPIPLFLNSLYVEVLANYTENELFYGIKKIKMYNIYNMYKVLPHIIKIESDDLSSNILTDSLFIDLHSQKIENIYSEITNSYAPRMGIIENNEVLEFYTVTPKYMGYFIVHFNLPLSNSVKKYNIPEFNDYITKSVVLSTPHDYLMWTTSNNANYIENITIFLDKTNAVISKKFCNVTTSKLKEHKIVPKYAVLQKSIRNTINNRNILGILLEDLLIQYKENKRVDTSLTDIS</sequence>
<proteinExistence type="predicted"/>
<dbReference type="HOGENOM" id="CLU_368447_0_0_1"/>
<dbReference type="EMBL" id="GL870880">
    <property type="protein sequence ID" value="EIJ87800.1"/>
    <property type="molecule type" value="Genomic_DNA"/>
</dbReference>
<keyword evidence="1" id="KW-0175">Coiled coil</keyword>
<gene>
    <name evidence="2" type="ORF">NEQG_01872</name>
</gene>
<dbReference type="AlphaFoldDB" id="I3EF03"/>
<name>I3EF03_NEMP3</name>
<dbReference type="OrthoDB" id="10353309at2759"/>
<keyword evidence="3" id="KW-1185">Reference proteome</keyword>
<dbReference type="VEuPathDB" id="MicrosporidiaDB:NEQG_01872"/>
<evidence type="ECO:0000313" key="3">
    <source>
        <dbReference type="Proteomes" id="UP000002872"/>
    </source>
</evidence>
<accession>I3EF03</accession>
<evidence type="ECO:0000313" key="2">
    <source>
        <dbReference type="EMBL" id="EIJ87800.1"/>
    </source>
</evidence>
<reference evidence="2" key="1">
    <citation type="submission" date="2011-01" db="EMBL/GenBank/DDBJ databases">
        <title>The Genome Sequence of Nematocida parisii strain ERTm3.</title>
        <authorList>
            <consortium name="The Broad Institute Genome Sequencing Platform"/>
            <consortium name="The Broad Institute Genome Sequencing Center for Infectious Disease"/>
            <person name="Cuomo C."/>
            <person name="Troemel E."/>
            <person name="Young S.K."/>
            <person name="Zeng Q."/>
            <person name="Gargeya S."/>
            <person name="Fitzgerald M."/>
            <person name="Haas B."/>
            <person name="Abouelleil A."/>
            <person name="Alvarado L."/>
            <person name="Arachchi H.M."/>
            <person name="Berlin A."/>
            <person name="Chapman S.B."/>
            <person name="Gearin G."/>
            <person name="Goldberg J."/>
            <person name="Griggs A."/>
            <person name="Gujja S."/>
            <person name="Hansen M."/>
            <person name="Heiman D."/>
            <person name="Howarth C."/>
            <person name="Larimer J."/>
            <person name="Lui A."/>
            <person name="MacDonald P.J.P."/>
            <person name="McCowen C."/>
            <person name="Montmayeur A."/>
            <person name="Murphy C."/>
            <person name="Neiman D."/>
            <person name="Pearson M."/>
            <person name="Priest M."/>
            <person name="Roberts A."/>
            <person name="Saif S."/>
            <person name="Shea T."/>
            <person name="Sisk P."/>
            <person name="Stolte C."/>
            <person name="Sykes S."/>
            <person name="Wortman J."/>
            <person name="Nusbaum C."/>
            <person name="Birren B."/>
        </authorList>
    </citation>
    <scope>NUCLEOTIDE SEQUENCE</scope>
    <source>
        <strain evidence="2">ERTm3</strain>
    </source>
</reference>
<protein>
    <submittedName>
        <fullName evidence="2">Uncharacterized protein</fullName>
    </submittedName>
</protein>
<feature type="coiled-coil region" evidence="1">
    <location>
        <begin position="273"/>
        <end position="300"/>
    </location>
</feature>
<evidence type="ECO:0000256" key="1">
    <source>
        <dbReference type="SAM" id="Coils"/>
    </source>
</evidence>
<organism evidence="2 3">
    <name type="scientific">Nematocida parisii (strain ERTm3)</name>
    <name type="common">Nematode killer fungus</name>
    <dbReference type="NCBI Taxonomy" id="935791"/>
    <lineage>
        <taxon>Eukaryota</taxon>
        <taxon>Fungi</taxon>
        <taxon>Fungi incertae sedis</taxon>
        <taxon>Microsporidia</taxon>
        <taxon>Nematocida</taxon>
    </lineage>
</organism>
<dbReference type="InParanoid" id="I3EF03"/>